<feature type="compositionally biased region" description="Low complexity" evidence="2">
    <location>
        <begin position="214"/>
        <end position="268"/>
    </location>
</feature>
<reference evidence="3" key="1">
    <citation type="journal article" date="2020" name="bioRxiv">
        <title>Comparative genomics of Chlamydomonas.</title>
        <authorList>
            <person name="Craig R.J."/>
            <person name="Hasan A.R."/>
            <person name="Ness R.W."/>
            <person name="Keightley P.D."/>
        </authorList>
    </citation>
    <scope>NUCLEOTIDE SEQUENCE</scope>
    <source>
        <strain evidence="3">CCAP 11/70</strain>
    </source>
</reference>
<feature type="region of interest" description="Disordered" evidence="2">
    <location>
        <begin position="1"/>
        <end position="36"/>
    </location>
</feature>
<dbReference type="OrthoDB" id="428895at2759"/>
<dbReference type="GO" id="GO:0032797">
    <property type="term" value="C:SMN complex"/>
    <property type="evidence" value="ECO:0007669"/>
    <property type="project" value="TreeGrafter"/>
</dbReference>
<dbReference type="InterPro" id="IPR005404">
    <property type="entry name" value="K_chnl_volt-dep_Kv3.3"/>
</dbReference>
<dbReference type="GO" id="GO:0005249">
    <property type="term" value="F:voltage-gated potassium channel activity"/>
    <property type="evidence" value="ECO:0007669"/>
    <property type="project" value="InterPro"/>
</dbReference>
<dbReference type="GO" id="GO:0016020">
    <property type="term" value="C:membrane"/>
    <property type="evidence" value="ECO:0007669"/>
    <property type="project" value="InterPro"/>
</dbReference>
<dbReference type="Pfam" id="PF04938">
    <property type="entry name" value="SIP1"/>
    <property type="match status" value="1"/>
</dbReference>
<feature type="region of interest" description="Disordered" evidence="2">
    <location>
        <begin position="44"/>
        <end position="63"/>
    </location>
</feature>
<evidence type="ECO:0000313" key="3">
    <source>
        <dbReference type="EMBL" id="KAG2488435.1"/>
    </source>
</evidence>
<evidence type="ECO:0000256" key="1">
    <source>
        <dbReference type="ARBA" id="ARBA00025758"/>
    </source>
</evidence>
<feature type="compositionally biased region" description="Acidic residues" evidence="2">
    <location>
        <begin position="11"/>
        <end position="36"/>
    </location>
</feature>
<accession>A0A835XX27</accession>
<dbReference type="Gene3D" id="1.20.58.1070">
    <property type="match status" value="1"/>
</dbReference>
<organism evidence="3 4">
    <name type="scientific">Edaphochlamys debaryana</name>
    <dbReference type="NCBI Taxonomy" id="47281"/>
    <lineage>
        <taxon>Eukaryota</taxon>
        <taxon>Viridiplantae</taxon>
        <taxon>Chlorophyta</taxon>
        <taxon>core chlorophytes</taxon>
        <taxon>Chlorophyceae</taxon>
        <taxon>CS clade</taxon>
        <taxon>Chlamydomonadales</taxon>
        <taxon>Chlamydomonadales incertae sedis</taxon>
        <taxon>Edaphochlamys</taxon>
    </lineage>
</organism>
<dbReference type="PANTHER" id="PTHR12794">
    <property type="entry name" value="GEMIN2"/>
    <property type="match status" value="1"/>
</dbReference>
<comment type="caution">
    <text evidence="3">The sequence shown here is derived from an EMBL/GenBank/DDBJ whole genome shotgun (WGS) entry which is preliminary data.</text>
</comment>
<feature type="region of interest" description="Disordered" evidence="2">
    <location>
        <begin position="213"/>
        <end position="304"/>
    </location>
</feature>
<dbReference type="EMBL" id="JAEHOE010000083">
    <property type="protein sequence ID" value="KAG2488435.1"/>
    <property type="molecule type" value="Genomic_DNA"/>
</dbReference>
<name>A0A835XX27_9CHLO</name>
<feature type="compositionally biased region" description="Low complexity" evidence="2">
    <location>
        <begin position="98"/>
        <end position="113"/>
    </location>
</feature>
<gene>
    <name evidence="3" type="ORF">HYH03_012942</name>
</gene>
<feature type="compositionally biased region" description="Basic and acidic residues" evidence="2">
    <location>
        <begin position="1"/>
        <end position="10"/>
    </location>
</feature>
<evidence type="ECO:0000313" key="4">
    <source>
        <dbReference type="Proteomes" id="UP000612055"/>
    </source>
</evidence>
<sequence>MEPGRRHLADGYDEEDEGEEEDVGGDEMDETEDEEYNLTNFGISQALPVPDGPPDFNAGPPQTAEEYLRWVRYEASKCPRVTRKDISPERLRRQQEQSDATAAAAAAAAAASGSGVGDGSAGTGGGKAGGGRRHAPQGFAGGVPPPVLSACQEWARPCNKWLRVFLQDFALLRASLGRMQRKHTEELAYTQLPPLDNGGAWDRLCFEQWEQLDSAQQAQHGEEQAGSGEQAEQAGQGQGEAAQAGTSGQGPEDTGAGARAGAQDAGQAPNDAGAGEPDRASSPSPPPPPPPPPPPEPLGGETDRLCGPVVRTVLALDQVSVGSLLQRHVSQLADQPHLTYMRSQWLFALAAVLERPVPPDVAAALRELVRRCSAWRASLSSPSDPCLPRLNLLLAVAGAYFGQDEGLAAAAAAAGLADLE</sequence>
<feature type="region of interest" description="Disordered" evidence="2">
    <location>
        <begin position="84"/>
        <end position="133"/>
    </location>
</feature>
<dbReference type="PRINTS" id="PR01582">
    <property type="entry name" value="KV33CHANNEL"/>
</dbReference>
<feature type="compositionally biased region" description="Pro residues" evidence="2">
    <location>
        <begin position="283"/>
        <end position="297"/>
    </location>
</feature>
<evidence type="ECO:0008006" key="5">
    <source>
        <dbReference type="Google" id="ProtNLM"/>
    </source>
</evidence>
<proteinExistence type="inferred from homology"/>
<keyword evidence="4" id="KW-1185">Reference proteome</keyword>
<dbReference type="Proteomes" id="UP000612055">
    <property type="component" value="Unassembled WGS sequence"/>
</dbReference>
<dbReference type="PANTHER" id="PTHR12794:SF0">
    <property type="entry name" value="GEM-ASSOCIATED PROTEIN 2"/>
    <property type="match status" value="1"/>
</dbReference>
<comment type="similarity">
    <text evidence="1">Belongs to the gemin-2 family.</text>
</comment>
<protein>
    <recommendedName>
        <fullName evidence="5">Gem-associated protein 2</fullName>
    </recommendedName>
</protein>
<dbReference type="GO" id="GO:0005634">
    <property type="term" value="C:nucleus"/>
    <property type="evidence" value="ECO:0007669"/>
    <property type="project" value="TreeGrafter"/>
</dbReference>
<feature type="compositionally biased region" description="Basic and acidic residues" evidence="2">
    <location>
        <begin position="84"/>
        <end position="96"/>
    </location>
</feature>
<feature type="compositionally biased region" description="Gly residues" evidence="2">
    <location>
        <begin position="114"/>
        <end position="129"/>
    </location>
</feature>
<evidence type="ECO:0000256" key="2">
    <source>
        <dbReference type="SAM" id="MobiDB-lite"/>
    </source>
</evidence>
<dbReference type="AlphaFoldDB" id="A0A835XX27"/>
<dbReference type="InterPro" id="IPR035426">
    <property type="entry name" value="Gemin2/Brr1"/>
</dbReference>
<dbReference type="GO" id="GO:0000387">
    <property type="term" value="P:spliceosomal snRNP assembly"/>
    <property type="evidence" value="ECO:0007669"/>
    <property type="project" value="InterPro"/>
</dbReference>